<sequence>MAADFKVLVIGRGMMGAAAARHLALQSDGIAVLGPDEPAERQGHRGVFASHYDEGRITRTIDKDADWARLANRSIARYAEIAEKSGIDFYTPAGCLIAGQKRSSGGAYIANVVDAAAALGVGIDILDDAALAERFPFFAFPAGSEGVHEARNAGHISPRRLVKAQSLLAEKAGAAVIRETAVATRDRGDHVEVVTDTGRSYSAEKVLVAAGGFSIAERLLPDRLAMTVYGRTIVFFEVDEAEAGRLSNMPSLISEPADPRDGIYMLPPILYPDGRIYAKIGGDPDNLHLQTEPEIRDWFQTDGRPSARDHLVRIMGEIVPDLAVRSISTSSCVTSFPPSGYPAIGFTSSPRIAVLTGGCGASAKSSDEIGRLGAGLMLEGRISDGAYATDFKPEFL</sequence>
<keyword evidence="4" id="KW-0560">Oxidoreductase</keyword>
<dbReference type="EMBL" id="QFBC01000010">
    <property type="protein sequence ID" value="PWE54565.1"/>
    <property type="molecule type" value="Genomic_DNA"/>
</dbReference>
<dbReference type="InterPro" id="IPR036188">
    <property type="entry name" value="FAD/NAD-bd_sf"/>
</dbReference>
<proteinExistence type="predicted"/>
<comment type="caution">
    <text evidence="6">The sequence shown here is derived from an EMBL/GenBank/DDBJ whole genome shotgun (WGS) entry which is preliminary data.</text>
</comment>
<keyword evidence="3" id="KW-0274">FAD</keyword>
<evidence type="ECO:0000256" key="3">
    <source>
        <dbReference type="ARBA" id="ARBA00022827"/>
    </source>
</evidence>
<dbReference type="Pfam" id="PF01266">
    <property type="entry name" value="DAO"/>
    <property type="match status" value="1"/>
</dbReference>
<evidence type="ECO:0000256" key="4">
    <source>
        <dbReference type="ARBA" id="ARBA00023002"/>
    </source>
</evidence>
<dbReference type="SUPFAM" id="SSF54373">
    <property type="entry name" value="FAD-linked reductases, C-terminal domain"/>
    <property type="match status" value="1"/>
</dbReference>
<dbReference type="GO" id="GO:0050660">
    <property type="term" value="F:flavin adenine dinucleotide binding"/>
    <property type="evidence" value="ECO:0007669"/>
    <property type="project" value="InterPro"/>
</dbReference>
<accession>A0A2U2DML9</accession>
<reference evidence="6 7" key="1">
    <citation type="submission" date="2018-05" db="EMBL/GenBank/DDBJ databases">
        <title>The draft genome of strain NS-104.</title>
        <authorList>
            <person name="Hang P."/>
            <person name="Jiang J."/>
        </authorList>
    </citation>
    <scope>NUCLEOTIDE SEQUENCE [LARGE SCALE GENOMIC DNA]</scope>
    <source>
        <strain evidence="6 7">NS-104</strain>
    </source>
</reference>
<dbReference type="Gene3D" id="3.30.9.10">
    <property type="entry name" value="D-Amino Acid Oxidase, subunit A, domain 2"/>
    <property type="match status" value="1"/>
</dbReference>
<dbReference type="PANTHER" id="PTHR10961">
    <property type="entry name" value="PEROXISOMAL SARCOSINE OXIDASE"/>
    <property type="match status" value="1"/>
</dbReference>
<evidence type="ECO:0000313" key="6">
    <source>
        <dbReference type="EMBL" id="PWE54565.1"/>
    </source>
</evidence>
<dbReference type="InterPro" id="IPR045170">
    <property type="entry name" value="MTOX"/>
</dbReference>
<protein>
    <submittedName>
        <fullName evidence="6">FAD-dependent oxidoreductase</fullName>
    </submittedName>
</protein>
<organism evidence="6 7">
    <name type="scientific">Metarhizobium album</name>
    <dbReference type="NCBI Taxonomy" id="2182425"/>
    <lineage>
        <taxon>Bacteria</taxon>
        <taxon>Pseudomonadati</taxon>
        <taxon>Pseudomonadota</taxon>
        <taxon>Alphaproteobacteria</taxon>
        <taxon>Hyphomicrobiales</taxon>
        <taxon>Rhizobiaceae</taxon>
        <taxon>Metarhizobium</taxon>
    </lineage>
</organism>
<dbReference type="InterPro" id="IPR006076">
    <property type="entry name" value="FAD-dep_OxRdtase"/>
</dbReference>
<dbReference type="AlphaFoldDB" id="A0A2U2DML9"/>
<keyword evidence="2" id="KW-0285">Flavoprotein</keyword>
<gene>
    <name evidence="6" type="ORF">DEM27_20550</name>
</gene>
<feature type="domain" description="FAD dependent oxidoreductase" evidence="5">
    <location>
        <begin position="6"/>
        <end position="374"/>
    </location>
</feature>
<dbReference type="RefSeq" id="WP_109460195.1">
    <property type="nucleotide sequence ID" value="NZ_QFBC01000010.1"/>
</dbReference>
<evidence type="ECO:0000259" key="5">
    <source>
        <dbReference type="Pfam" id="PF01266"/>
    </source>
</evidence>
<dbReference type="GO" id="GO:0008115">
    <property type="term" value="F:sarcosine oxidase activity"/>
    <property type="evidence" value="ECO:0007669"/>
    <property type="project" value="TreeGrafter"/>
</dbReference>
<keyword evidence="7" id="KW-1185">Reference proteome</keyword>
<evidence type="ECO:0000313" key="7">
    <source>
        <dbReference type="Proteomes" id="UP000245252"/>
    </source>
</evidence>
<dbReference type="OrthoDB" id="4443251at2"/>
<evidence type="ECO:0000256" key="2">
    <source>
        <dbReference type="ARBA" id="ARBA00022630"/>
    </source>
</evidence>
<evidence type="ECO:0000256" key="1">
    <source>
        <dbReference type="ARBA" id="ARBA00001974"/>
    </source>
</evidence>
<comment type="cofactor">
    <cofactor evidence="1">
        <name>FAD</name>
        <dbReference type="ChEBI" id="CHEBI:57692"/>
    </cofactor>
</comment>
<dbReference type="PANTHER" id="PTHR10961:SF10">
    <property type="entry name" value="FAD DEPENDENT OXIDOREDUCTASE DOMAIN-CONTAINING PROTEIN"/>
    <property type="match status" value="1"/>
</dbReference>
<name>A0A2U2DML9_9HYPH</name>
<dbReference type="Gene3D" id="3.50.50.60">
    <property type="entry name" value="FAD/NAD(P)-binding domain"/>
    <property type="match status" value="1"/>
</dbReference>
<dbReference type="Proteomes" id="UP000245252">
    <property type="component" value="Unassembled WGS sequence"/>
</dbReference>
<dbReference type="SUPFAM" id="SSF51905">
    <property type="entry name" value="FAD/NAD(P)-binding domain"/>
    <property type="match status" value="1"/>
</dbReference>